<dbReference type="InterPro" id="IPR009056">
    <property type="entry name" value="Cyt_c-like_dom"/>
</dbReference>
<evidence type="ECO:0000256" key="2">
    <source>
        <dbReference type="ARBA" id="ARBA00022723"/>
    </source>
</evidence>
<evidence type="ECO:0000256" key="6">
    <source>
        <dbReference type="SAM" id="Phobius"/>
    </source>
</evidence>
<feature type="region of interest" description="Disordered" evidence="5">
    <location>
        <begin position="284"/>
        <end position="309"/>
    </location>
</feature>
<dbReference type="InterPro" id="IPR038414">
    <property type="entry name" value="CcoP_N_sf"/>
</dbReference>
<evidence type="ECO:0000256" key="5">
    <source>
        <dbReference type="SAM" id="MobiDB-lite"/>
    </source>
</evidence>
<dbReference type="PANTHER" id="PTHR33751">
    <property type="entry name" value="CBB3-TYPE CYTOCHROME C OXIDASE SUBUNIT FIXP"/>
    <property type="match status" value="1"/>
</dbReference>
<keyword evidence="3 4" id="KW-0408">Iron</keyword>
<dbReference type="PROSITE" id="PS51007">
    <property type="entry name" value="CYTC"/>
    <property type="match status" value="1"/>
</dbReference>
<keyword evidence="2 4" id="KW-0479">Metal-binding</keyword>
<feature type="domain" description="Cytochrome c" evidence="7">
    <location>
        <begin position="204"/>
        <end position="283"/>
    </location>
</feature>
<keyword evidence="6" id="KW-0472">Membrane</keyword>
<protein>
    <submittedName>
        <fullName evidence="8">Cbb3-type cytochrome c oxidase N-terminal domain-containing protein</fullName>
    </submittedName>
</protein>
<evidence type="ECO:0000256" key="1">
    <source>
        <dbReference type="ARBA" id="ARBA00022617"/>
    </source>
</evidence>
<evidence type="ECO:0000256" key="4">
    <source>
        <dbReference type="PROSITE-ProRule" id="PRU00433"/>
    </source>
</evidence>
<dbReference type="Gene3D" id="6.10.280.130">
    <property type="match status" value="1"/>
</dbReference>
<dbReference type="RefSeq" id="WP_317488832.1">
    <property type="nucleotide sequence ID" value="NZ_CP136051.1"/>
</dbReference>
<feature type="transmembrane region" description="Helical" evidence="6">
    <location>
        <begin position="48"/>
        <end position="74"/>
    </location>
</feature>
<feature type="transmembrane region" description="Helical" evidence="6">
    <location>
        <begin position="141"/>
        <end position="160"/>
    </location>
</feature>
<accession>A0ABZ0IP14</accession>
<dbReference type="InterPro" id="IPR032858">
    <property type="entry name" value="CcoP_N"/>
</dbReference>
<evidence type="ECO:0000313" key="8">
    <source>
        <dbReference type="EMBL" id="WOK06095.1"/>
    </source>
</evidence>
<reference evidence="8 9" key="1">
    <citation type="journal article" date="2023" name="Microbiol. Resour. Announc.">
        <title>Complete Genome Sequence of Imperialibacter roseus strain P4T.</title>
        <authorList>
            <person name="Tizabi D.R."/>
            <person name="Bachvaroff T."/>
            <person name="Hill R.T."/>
        </authorList>
    </citation>
    <scope>NUCLEOTIDE SEQUENCE [LARGE SCALE GENOMIC DNA]</scope>
    <source>
        <strain evidence="8 9">P4T</strain>
    </source>
</reference>
<dbReference type="Proteomes" id="UP001302349">
    <property type="component" value="Chromosome"/>
</dbReference>
<dbReference type="Pfam" id="PF14715">
    <property type="entry name" value="FixP_N"/>
    <property type="match status" value="1"/>
</dbReference>
<gene>
    <name evidence="8" type="ORF">RT717_23755</name>
</gene>
<dbReference type="InterPro" id="IPR036909">
    <property type="entry name" value="Cyt_c-like_dom_sf"/>
</dbReference>
<dbReference type="SUPFAM" id="SSF46626">
    <property type="entry name" value="Cytochrome c"/>
    <property type="match status" value="1"/>
</dbReference>
<keyword evidence="9" id="KW-1185">Reference proteome</keyword>
<keyword evidence="6" id="KW-1133">Transmembrane helix</keyword>
<evidence type="ECO:0000256" key="3">
    <source>
        <dbReference type="ARBA" id="ARBA00023004"/>
    </source>
</evidence>
<name>A0ABZ0IP14_9BACT</name>
<evidence type="ECO:0000259" key="7">
    <source>
        <dbReference type="PROSITE" id="PS51007"/>
    </source>
</evidence>
<dbReference type="Pfam" id="PF13442">
    <property type="entry name" value="Cytochrome_CBB3"/>
    <property type="match status" value="1"/>
</dbReference>
<sequence>MTHLNRLLALLKKKPKTWLTLFGLLMPAVGFGQDASASSATSDSPELLLYTAMALVVIVAVLVLVVALYTLTIIKVIIRKEKVSERADQGLTYEEGPSFWTRFNQKMTDAVPLEKEDAVLLDHNYDGIRELDNHLPPWWKYMFYLSIVFAVVYLLAYHVFDTLPLQEEEYQNELAVASEEAEARKLLAVNELDENSVETTTVEAELANGKNIFEKSCAVCHAADGGGGVGPNLTDVYWLHGGSINDLFKTIKYGVPQKGMIAWQATLKPTDIRDVASYILTMQGTTPASPKEPQGDPYEPGAAGQESGN</sequence>
<proteinExistence type="predicted"/>
<dbReference type="Gene3D" id="1.10.760.10">
    <property type="entry name" value="Cytochrome c-like domain"/>
    <property type="match status" value="1"/>
</dbReference>
<dbReference type="InterPro" id="IPR050597">
    <property type="entry name" value="Cytochrome_c_Oxidase_Subunit"/>
</dbReference>
<organism evidence="8 9">
    <name type="scientific">Imperialibacter roseus</name>
    <dbReference type="NCBI Taxonomy" id="1324217"/>
    <lineage>
        <taxon>Bacteria</taxon>
        <taxon>Pseudomonadati</taxon>
        <taxon>Bacteroidota</taxon>
        <taxon>Cytophagia</taxon>
        <taxon>Cytophagales</taxon>
        <taxon>Flammeovirgaceae</taxon>
        <taxon>Imperialibacter</taxon>
    </lineage>
</organism>
<dbReference type="EMBL" id="CP136051">
    <property type="protein sequence ID" value="WOK06095.1"/>
    <property type="molecule type" value="Genomic_DNA"/>
</dbReference>
<dbReference type="PANTHER" id="PTHR33751:SF1">
    <property type="entry name" value="CBB3-TYPE CYTOCHROME C OXIDASE SUBUNIT FIXP"/>
    <property type="match status" value="1"/>
</dbReference>
<keyword evidence="6" id="KW-0812">Transmembrane</keyword>
<evidence type="ECO:0000313" key="9">
    <source>
        <dbReference type="Proteomes" id="UP001302349"/>
    </source>
</evidence>
<keyword evidence="1 4" id="KW-0349">Heme</keyword>